<dbReference type="InterPro" id="IPR036020">
    <property type="entry name" value="WW_dom_sf"/>
</dbReference>
<evidence type="ECO:0000259" key="7">
    <source>
        <dbReference type="PROSITE" id="PS50020"/>
    </source>
</evidence>
<dbReference type="OrthoDB" id="79452at2759"/>
<feature type="compositionally biased region" description="Polar residues" evidence="6">
    <location>
        <begin position="44"/>
        <end position="53"/>
    </location>
</feature>
<dbReference type="SUPFAM" id="SSF50729">
    <property type="entry name" value="PH domain-like"/>
    <property type="match status" value="1"/>
</dbReference>
<evidence type="ECO:0000256" key="1">
    <source>
        <dbReference type="ARBA" id="ARBA00004170"/>
    </source>
</evidence>
<dbReference type="InterPro" id="IPR011993">
    <property type="entry name" value="PH-like_dom_sf"/>
</dbReference>
<dbReference type="GO" id="GO:0005096">
    <property type="term" value="F:GTPase activator activity"/>
    <property type="evidence" value="ECO:0007669"/>
    <property type="project" value="UniProtKB-KW"/>
</dbReference>
<evidence type="ECO:0000256" key="4">
    <source>
        <dbReference type="ARBA" id="ARBA00022490"/>
    </source>
</evidence>
<dbReference type="GO" id="GO:0016020">
    <property type="term" value="C:membrane"/>
    <property type="evidence" value="ECO:0007669"/>
    <property type="project" value="UniProtKB-SubCell"/>
</dbReference>
<keyword evidence="4" id="KW-0963">Cytoplasm</keyword>
<gene>
    <name evidence="8" type="ORF">scyTo_0000626</name>
</gene>
<dbReference type="Pfam" id="PF00397">
    <property type="entry name" value="WW"/>
    <property type="match status" value="1"/>
</dbReference>
<evidence type="ECO:0000256" key="3">
    <source>
        <dbReference type="ARBA" id="ARBA00022468"/>
    </source>
</evidence>
<sequence length="219" mass="24846">MDIWEVHLDESTDRKFYINTVTKEKTWKPPRLFIGVRDMKDGPTANTQPTSATEHLPSPNFSPAAVQRRVKSGAANCDRLSQTKSMVLTDSSPLKLPVSRHRRNHSQHNLSEIIGMVDQSCLQPLEKNGFLNKAKITDGGKKLRKNWTSSWVCLEGNNIEFYKERKQQTLASLKTGCKTENVDLCGAQIDWAKDKSSRKNVLQIRPVQKEKLTLLDLCV</sequence>
<feature type="region of interest" description="Disordered" evidence="6">
    <location>
        <begin position="38"/>
        <end position="60"/>
    </location>
</feature>
<comment type="subcellular location">
    <subcellularLocation>
        <location evidence="2">Cytoplasm</location>
    </subcellularLocation>
    <subcellularLocation>
        <location evidence="1">Membrane</location>
        <topology evidence="1">Peripheral membrane protein</topology>
    </subcellularLocation>
</comment>
<dbReference type="GO" id="GO:0005737">
    <property type="term" value="C:cytoplasm"/>
    <property type="evidence" value="ECO:0007669"/>
    <property type="project" value="UniProtKB-SubCell"/>
</dbReference>
<dbReference type="PROSITE" id="PS50020">
    <property type="entry name" value="WW_DOMAIN_2"/>
    <property type="match status" value="1"/>
</dbReference>
<dbReference type="Gene3D" id="2.30.29.30">
    <property type="entry name" value="Pleckstrin-homology domain (PH domain)/Phosphotyrosine-binding domain (PTB)"/>
    <property type="match status" value="1"/>
</dbReference>
<evidence type="ECO:0000313" key="9">
    <source>
        <dbReference type="Proteomes" id="UP000288216"/>
    </source>
</evidence>
<evidence type="ECO:0000313" key="8">
    <source>
        <dbReference type="EMBL" id="GCB66688.1"/>
    </source>
</evidence>
<dbReference type="Pfam" id="PF00169">
    <property type="entry name" value="PH"/>
    <property type="match status" value="1"/>
</dbReference>
<dbReference type="EMBL" id="BFAA01000120">
    <property type="protein sequence ID" value="GCB66688.1"/>
    <property type="molecule type" value="Genomic_DNA"/>
</dbReference>
<dbReference type="InterPro" id="IPR001849">
    <property type="entry name" value="PH_domain"/>
</dbReference>
<dbReference type="PANTHER" id="PTHR23176">
    <property type="entry name" value="RHO/RAC/CDC GTPASE-ACTIVATING PROTEIN"/>
    <property type="match status" value="1"/>
</dbReference>
<dbReference type="CDD" id="cd00201">
    <property type="entry name" value="WW"/>
    <property type="match status" value="1"/>
</dbReference>
<accession>A0A401P0N2</accession>
<dbReference type="SMART" id="SM00456">
    <property type="entry name" value="WW"/>
    <property type="match status" value="1"/>
</dbReference>
<dbReference type="Gene3D" id="2.20.70.10">
    <property type="match status" value="1"/>
</dbReference>
<proteinExistence type="predicted"/>
<keyword evidence="3" id="KW-0343">GTPase activation</keyword>
<dbReference type="Proteomes" id="UP000288216">
    <property type="component" value="Unassembled WGS sequence"/>
</dbReference>
<comment type="caution">
    <text evidence="8">The sequence shown here is derived from an EMBL/GenBank/DDBJ whole genome shotgun (WGS) entry which is preliminary data.</text>
</comment>
<reference evidence="8 9" key="1">
    <citation type="journal article" date="2018" name="Nat. Ecol. Evol.">
        <title>Shark genomes provide insights into elasmobranch evolution and the origin of vertebrates.</title>
        <authorList>
            <person name="Hara Y"/>
            <person name="Yamaguchi K"/>
            <person name="Onimaru K"/>
            <person name="Kadota M"/>
            <person name="Koyanagi M"/>
            <person name="Keeley SD"/>
            <person name="Tatsumi K"/>
            <person name="Tanaka K"/>
            <person name="Motone F"/>
            <person name="Kageyama Y"/>
            <person name="Nozu R"/>
            <person name="Adachi N"/>
            <person name="Nishimura O"/>
            <person name="Nakagawa R"/>
            <person name="Tanegashima C"/>
            <person name="Kiyatake I"/>
            <person name="Matsumoto R"/>
            <person name="Murakumo K"/>
            <person name="Nishida K"/>
            <person name="Terakita A"/>
            <person name="Kuratani S"/>
            <person name="Sato K"/>
            <person name="Hyodo S Kuraku.S."/>
        </authorList>
    </citation>
    <scope>NUCLEOTIDE SEQUENCE [LARGE SCALE GENOMIC DNA]</scope>
</reference>
<name>A0A401P0N2_SCYTO</name>
<keyword evidence="9" id="KW-1185">Reference proteome</keyword>
<dbReference type="InterPro" id="IPR050729">
    <property type="entry name" value="Rho-GAP"/>
</dbReference>
<feature type="domain" description="WW" evidence="7">
    <location>
        <begin position="1"/>
        <end position="32"/>
    </location>
</feature>
<dbReference type="STRING" id="75743.A0A401P0N2"/>
<dbReference type="OMA" id="MDIWEVH"/>
<evidence type="ECO:0000256" key="5">
    <source>
        <dbReference type="ARBA" id="ARBA00023136"/>
    </source>
</evidence>
<keyword evidence="5" id="KW-0472">Membrane</keyword>
<evidence type="ECO:0000256" key="6">
    <source>
        <dbReference type="SAM" id="MobiDB-lite"/>
    </source>
</evidence>
<dbReference type="PANTHER" id="PTHR23176:SF108">
    <property type="entry name" value="RHO GTPASE-ACTIVATING PROTEIN 15"/>
    <property type="match status" value="1"/>
</dbReference>
<evidence type="ECO:0000256" key="2">
    <source>
        <dbReference type="ARBA" id="ARBA00004496"/>
    </source>
</evidence>
<dbReference type="SUPFAM" id="SSF51045">
    <property type="entry name" value="WW domain"/>
    <property type="match status" value="1"/>
</dbReference>
<protein>
    <recommendedName>
        <fullName evidence="7">WW domain-containing protein</fullName>
    </recommendedName>
</protein>
<dbReference type="InterPro" id="IPR001202">
    <property type="entry name" value="WW_dom"/>
</dbReference>
<organism evidence="8 9">
    <name type="scientific">Scyliorhinus torazame</name>
    <name type="common">Cloudy catshark</name>
    <name type="synonym">Catulus torazame</name>
    <dbReference type="NCBI Taxonomy" id="75743"/>
    <lineage>
        <taxon>Eukaryota</taxon>
        <taxon>Metazoa</taxon>
        <taxon>Chordata</taxon>
        <taxon>Craniata</taxon>
        <taxon>Vertebrata</taxon>
        <taxon>Chondrichthyes</taxon>
        <taxon>Elasmobranchii</taxon>
        <taxon>Galeomorphii</taxon>
        <taxon>Galeoidea</taxon>
        <taxon>Carcharhiniformes</taxon>
        <taxon>Scyliorhinidae</taxon>
        <taxon>Scyliorhinus</taxon>
    </lineage>
</organism>
<dbReference type="AlphaFoldDB" id="A0A401P0N2"/>